<protein>
    <submittedName>
        <fullName evidence="9">Uncharacterized protein</fullName>
    </submittedName>
</protein>
<sequence>MEMVGSYTLKAVPLYLMQIPREDTSYLHLLRFTSFLNNCLRGSKVGPQSLEKGVLLKLLGRAIPYFVPGVWLPRLDWAQTNEEQDPSDFLSSPSPYLAAHNIAQSAYRGPSVIKEICYGIGLSLMAGFLWKIHHWKLQRRTKEFYDMPEKGEISVVVEDE</sequence>
<dbReference type="InterPro" id="IPR008432">
    <property type="entry name" value="COX5C"/>
</dbReference>
<evidence type="ECO:0000256" key="8">
    <source>
        <dbReference type="ARBA" id="ARBA00023136"/>
    </source>
</evidence>
<organism evidence="9 10">
    <name type="scientific">Quercus rubra</name>
    <name type="common">Northern red oak</name>
    <name type="synonym">Quercus borealis</name>
    <dbReference type="NCBI Taxonomy" id="3512"/>
    <lineage>
        <taxon>Eukaryota</taxon>
        <taxon>Viridiplantae</taxon>
        <taxon>Streptophyta</taxon>
        <taxon>Embryophyta</taxon>
        <taxon>Tracheophyta</taxon>
        <taxon>Spermatophyta</taxon>
        <taxon>Magnoliopsida</taxon>
        <taxon>eudicotyledons</taxon>
        <taxon>Gunneridae</taxon>
        <taxon>Pentapetalae</taxon>
        <taxon>rosids</taxon>
        <taxon>fabids</taxon>
        <taxon>Fagales</taxon>
        <taxon>Fagaceae</taxon>
        <taxon>Quercus</taxon>
    </lineage>
</organism>
<dbReference type="GO" id="GO:0005743">
    <property type="term" value="C:mitochondrial inner membrane"/>
    <property type="evidence" value="ECO:0007669"/>
    <property type="project" value="UniProtKB-SubCell"/>
</dbReference>
<keyword evidence="6" id="KW-1133">Transmembrane helix</keyword>
<comment type="function">
    <text evidence="1">This protein is one of the nuclear-coded polypeptide chains of cytochrome c oxidase, the terminal oxidase in mitochondrial electron transport.</text>
</comment>
<proteinExistence type="inferred from homology"/>
<evidence type="ECO:0000313" key="9">
    <source>
        <dbReference type="EMBL" id="KAK4603615.1"/>
    </source>
</evidence>
<comment type="similarity">
    <text evidence="3">Belongs to the cytochrome c oxidase subunit 5C family.</text>
</comment>
<evidence type="ECO:0000256" key="5">
    <source>
        <dbReference type="ARBA" id="ARBA00022792"/>
    </source>
</evidence>
<reference evidence="9 10" key="1">
    <citation type="journal article" date="2023" name="G3 (Bethesda)">
        <title>A haplotype-resolved chromosome-scale genome for Quercus rubra L. provides insights into the genetics of adaptive traits for red oak species.</title>
        <authorList>
            <person name="Kapoor B."/>
            <person name="Jenkins J."/>
            <person name="Schmutz J."/>
            <person name="Zhebentyayeva T."/>
            <person name="Kuelheim C."/>
            <person name="Coggeshall M."/>
            <person name="Heim C."/>
            <person name="Lasky J.R."/>
            <person name="Leites L."/>
            <person name="Islam-Faridi N."/>
            <person name="Romero-Severson J."/>
            <person name="DeLeo V.L."/>
            <person name="Lucas S.M."/>
            <person name="Lazic D."/>
            <person name="Gailing O."/>
            <person name="Carlson J."/>
            <person name="Staton M."/>
        </authorList>
    </citation>
    <scope>NUCLEOTIDE SEQUENCE [LARGE SCALE GENOMIC DNA]</scope>
    <source>
        <strain evidence="9">Pseudo-F2</strain>
    </source>
</reference>
<keyword evidence="7" id="KW-0496">Mitochondrion</keyword>
<evidence type="ECO:0000256" key="4">
    <source>
        <dbReference type="ARBA" id="ARBA00022692"/>
    </source>
</evidence>
<keyword evidence="4" id="KW-0812">Transmembrane</keyword>
<evidence type="ECO:0000256" key="6">
    <source>
        <dbReference type="ARBA" id="ARBA00022989"/>
    </source>
</evidence>
<dbReference type="Proteomes" id="UP001324115">
    <property type="component" value="Unassembled WGS sequence"/>
</dbReference>
<name>A0AAN7G0L6_QUERU</name>
<evidence type="ECO:0000256" key="2">
    <source>
        <dbReference type="ARBA" id="ARBA00004273"/>
    </source>
</evidence>
<keyword evidence="8" id="KW-0472">Membrane</keyword>
<comment type="subcellular location">
    <subcellularLocation>
        <location evidence="2">Mitochondrion inner membrane</location>
    </subcellularLocation>
</comment>
<dbReference type="AlphaFoldDB" id="A0AAN7G0L6"/>
<dbReference type="EMBL" id="JAXUIC010000002">
    <property type="protein sequence ID" value="KAK4603615.1"/>
    <property type="molecule type" value="Genomic_DNA"/>
</dbReference>
<accession>A0AAN7G0L6</accession>
<evidence type="ECO:0000313" key="10">
    <source>
        <dbReference type="Proteomes" id="UP001324115"/>
    </source>
</evidence>
<evidence type="ECO:0000256" key="3">
    <source>
        <dbReference type="ARBA" id="ARBA00009591"/>
    </source>
</evidence>
<dbReference type="PANTHER" id="PTHR34372">
    <property type="entry name" value="CYTOCHROME C OXIDASE SUBUNIT 5C-2-RELATED"/>
    <property type="match status" value="1"/>
</dbReference>
<keyword evidence="10" id="KW-1185">Reference proteome</keyword>
<evidence type="ECO:0000256" key="1">
    <source>
        <dbReference type="ARBA" id="ARBA00002480"/>
    </source>
</evidence>
<evidence type="ECO:0000256" key="7">
    <source>
        <dbReference type="ARBA" id="ARBA00023128"/>
    </source>
</evidence>
<keyword evidence="5" id="KW-0999">Mitochondrion inner membrane</keyword>
<dbReference type="PANTHER" id="PTHR34372:SF2">
    <property type="entry name" value="CYTOCHROME C OXIDASE SUBUNIT 5C-2-RELATED"/>
    <property type="match status" value="1"/>
</dbReference>
<gene>
    <name evidence="9" type="ORF">RGQ29_012213</name>
</gene>
<comment type="caution">
    <text evidence="9">The sequence shown here is derived from an EMBL/GenBank/DDBJ whole genome shotgun (WGS) entry which is preliminary data.</text>
</comment>